<dbReference type="SUPFAM" id="SSF88659">
    <property type="entry name" value="Sigma3 and sigma4 domains of RNA polymerase sigma factors"/>
    <property type="match status" value="1"/>
</dbReference>
<evidence type="ECO:0000313" key="2">
    <source>
        <dbReference type="Proteomes" id="UP000272635"/>
    </source>
</evidence>
<accession>A0A3R9SNZ8</accession>
<proteinExistence type="predicted"/>
<evidence type="ECO:0000313" key="1">
    <source>
        <dbReference type="EMBL" id="RSJ80043.1"/>
    </source>
</evidence>
<reference evidence="1 2" key="1">
    <citation type="submission" date="2018-11" db="EMBL/GenBank/DDBJ databases">
        <title>Species Designations Belie Phenotypic and Genotypic Heterogeneity in Oral Streptococci.</title>
        <authorList>
            <person name="Velsko I."/>
        </authorList>
    </citation>
    <scope>NUCLEOTIDE SEQUENCE [LARGE SCALE GENOMIC DNA]</scope>
    <source>
        <strain evidence="1 2">BCC41</strain>
    </source>
</reference>
<gene>
    <name evidence="1" type="ORF">D8791_08820</name>
</gene>
<dbReference type="Proteomes" id="UP000272635">
    <property type="component" value="Unassembled WGS sequence"/>
</dbReference>
<dbReference type="EMBL" id="RJPT01000012">
    <property type="protein sequence ID" value="RSJ80043.1"/>
    <property type="molecule type" value="Genomic_DNA"/>
</dbReference>
<comment type="caution">
    <text evidence="1">The sequence shown here is derived from an EMBL/GenBank/DDBJ whole genome shotgun (WGS) entry which is preliminary data.</text>
</comment>
<dbReference type="Pfam" id="PF07374">
    <property type="entry name" value="DUF1492"/>
    <property type="match status" value="1"/>
</dbReference>
<dbReference type="InterPro" id="IPR010861">
    <property type="entry name" value="DUF1492"/>
</dbReference>
<dbReference type="RefSeq" id="WP_125447506.1">
    <property type="nucleotide sequence ID" value="NZ_JAHZQO010000005.1"/>
</dbReference>
<sequence>MTINIKQRLKALQYIDIKAKSKHQEIISLKSGILRGQQFDNMPKAESPSNRSEELNVLIIDKSEQLYREIQELYQERDELVQAIESLDDPVENIIMRLLYIDGLSWNEIQVRLRCGRGTIHRARDSALKKLSKKNGTNGTLWNS</sequence>
<dbReference type="InterPro" id="IPR013324">
    <property type="entry name" value="RNA_pol_sigma_r3/r4-like"/>
</dbReference>
<name>A0A3R9SNZ8_STRCR</name>
<dbReference type="Gene3D" id="1.10.10.10">
    <property type="entry name" value="Winged helix-like DNA-binding domain superfamily/Winged helix DNA-binding domain"/>
    <property type="match status" value="1"/>
</dbReference>
<organism evidence="1 2">
    <name type="scientific">Streptococcus cristatus</name>
    <dbReference type="NCBI Taxonomy" id="45634"/>
    <lineage>
        <taxon>Bacteria</taxon>
        <taxon>Bacillati</taxon>
        <taxon>Bacillota</taxon>
        <taxon>Bacilli</taxon>
        <taxon>Lactobacillales</taxon>
        <taxon>Streptococcaceae</taxon>
        <taxon>Streptococcus</taxon>
    </lineage>
</organism>
<dbReference type="AlphaFoldDB" id="A0A3R9SNZ8"/>
<protein>
    <submittedName>
        <fullName evidence="1">Uncharacterized protein</fullName>
    </submittedName>
</protein>
<dbReference type="InterPro" id="IPR036388">
    <property type="entry name" value="WH-like_DNA-bd_sf"/>
</dbReference>